<keyword evidence="4" id="KW-0732">Signal</keyword>
<dbReference type="InterPro" id="IPR006128">
    <property type="entry name" value="Lipoprotein_PsaA-like"/>
</dbReference>
<organism evidence="6 7">
    <name type="scientific">Alkalicoccobacillus porphyridii</name>
    <dbReference type="NCBI Taxonomy" id="2597270"/>
    <lineage>
        <taxon>Bacteria</taxon>
        <taxon>Bacillati</taxon>
        <taxon>Bacillota</taxon>
        <taxon>Bacilli</taxon>
        <taxon>Bacillales</taxon>
        <taxon>Bacillaceae</taxon>
        <taxon>Alkalicoccobacillus</taxon>
    </lineage>
</organism>
<dbReference type="AlphaFoldDB" id="A0A554A1I0"/>
<dbReference type="PANTHER" id="PTHR42953:SF1">
    <property type="entry name" value="METAL-BINDING PROTEIN HI_0362-RELATED"/>
    <property type="match status" value="1"/>
</dbReference>
<dbReference type="Pfam" id="PF01297">
    <property type="entry name" value="ZnuA"/>
    <property type="match status" value="1"/>
</dbReference>
<accession>A0A554A1I0</accession>
<dbReference type="GO" id="GO:0030001">
    <property type="term" value="P:metal ion transport"/>
    <property type="evidence" value="ECO:0007669"/>
    <property type="project" value="InterPro"/>
</dbReference>
<evidence type="ECO:0000256" key="1">
    <source>
        <dbReference type="ARBA" id="ARBA00004196"/>
    </source>
</evidence>
<protein>
    <submittedName>
        <fullName evidence="6">Manganese transporter</fullName>
    </submittedName>
</protein>
<evidence type="ECO:0000313" key="6">
    <source>
        <dbReference type="EMBL" id="TSB47550.1"/>
    </source>
</evidence>
<comment type="caution">
    <text evidence="6">The sequence shown here is derived from an EMBL/GenBank/DDBJ whole genome shotgun (WGS) entry which is preliminary data.</text>
</comment>
<dbReference type="GO" id="GO:0007155">
    <property type="term" value="P:cell adhesion"/>
    <property type="evidence" value="ECO:0007669"/>
    <property type="project" value="InterPro"/>
</dbReference>
<dbReference type="PANTHER" id="PTHR42953">
    <property type="entry name" value="HIGH-AFFINITY ZINC UPTAKE SYSTEM PROTEIN ZNUA-RELATED"/>
    <property type="match status" value="1"/>
</dbReference>
<proteinExistence type="inferred from homology"/>
<dbReference type="OrthoDB" id="9793396at2"/>
<name>A0A554A1I0_9BACI</name>
<keyword evidence="7" id="KW-1185">Reference proteome</keyword>
<keyword evidence="2 5" id="KW-0813">Transport</keyword>
<dbReference type="InterPro" id="IPR006127">
    <property type="entry name" value="ZnuA-like"/>
</dbReference>
<reference evidence="6 7" key="1">
    <citation type="submission" date="2019-07" db="EMBL/GenBank/DDBJ databases">
        <authorList>
            <person name="Park Y.J."/>
            <person name="Jeong S.E."/>
            <person name="Jung H.S."/>
        </authorList>
    </citation>
    <scope>NUCLEOTIDE SEQUENCE [LARGE SCALE GENOMIC DNA]</scope>
    <source>
        <strain evidence="7">P16(2019)</strain>
    </source>
</reference>
<comment type="subcellular location">
    <subcellularLocation>
        <location evidence="1">Cell envelope</location>
    </subcellularLocation>
</comment>
<dbReference type="InterPro" id="IPR050492">
    <property type="entry name" value="Bact_metal-bind_prot9"/>
</dbReference>
<dbReference type="GO" id="GO:0046872">
    <property type="term" value="F:metal ion binding"/>
    <property type="evidence" value="ECO:0007669"/>
    <property type="project" value="UniProtKB-KW"/>
</dbReference>
<dbReference type="Proteomes" id="UP000318521">
    <property type="component" value="Unassembled WGS sequence"/>
</dbReference>
<evidence type="ECO:0000256" key="5">
    <source>
        <dbReference type="RuleBase" id="RU003512"/>
    </source>
</evidence>
<sequence length="307" mass="33777">MSHSIYIWLIAAILVLSGCQSTFVQHDPNQLNVVTTTAQIADPLRIIGGDRIQVTSLMGPGIDPHLYEASQRDISRIEQADVLFYSGLHLEANMNVIFENTSVPTLAFSSATESSELLEDPEYPGSIDPHIWFDINLWSAGIEAAVEQLKVLSPQDAAYFEENKQNYLNELQQLQEYASAKLGSLDESKRVLVTAHDAFQYFARATDMDVVALQGLSTESEIGISDVQSTVTTIVERDIPAVFVETSVNERAIQSVIEGVKRQGHQVQLGGELYSDAMGEEGTETGTYIGMYRYNVNTIYDALSGGT</sequence>
<dbReference type="GO" id="GO:0030313">
    <property type="term" value="C:cell envelope"/>
    <property type="evidence" value="ECO:0007669"/>
    <property type="project" value="UniProtKB-SubCell"/>
</dbReference>
<dbReference type="PRINTS" id="PR00691">
    <property type="entry name" value="ADHESINB"/>
</dbReference>
<evidence type="ECO:0000256" key="3">
    <source>
        <dbReference type="ARBA" id="ARBA00022723"/>
    </source>
</evidence>
<evidence type="ECO:0000313" key="7">
    <source>
        <dbReference type="Proteomes" id="UP000318521"/>
    </source>
</evidence>
<keyword evidence="3" id="KW-0479">Metal-binding</keyword>
<gene>
    <name evidence="6" type="ORF">FN960_05505</name>
</gene>
<comment type="similarity">
    <text evidence="5">Belongs to the bacterial solute-binding protein 9 family.</text>
</comment>
<dbReference type="Gene3D" id="3.40.50.1980">
    <property type="entry name" value="Nitrogenase molybdenum iron protein domain"/>
    <property type="match status" value="2"/>
</dbReference>
<dbReference type="PRINTS" id="PR00690">
    <property type="entry name" value="ADHESNFAMILY"/>
</dbReference>
<evidence type="ECO:0000256" key="4">
    <source>
        <dbReference type="ARBA" id="ARBA00022729"/>
    </source>
</evidence>
<dbReference type="InterPro" id="IPR006129">
    <property type="entry name" value="AdhesinB"/>
</dbReference>
<evidence type="ECO:0000256" key="2">
    <source>
        <dbReference type="ARBA" id="ARBA00022448"/>
    </source>
</evidence>
<dbReference type="EMBL" id="VLXZ01000003">
    <property type="protein sequence ID" value="TSB47550.1"/>
    <property type="molecule type" value="Genomic_DNA"/>
</dbReference>
<dbReference type="SUPFAM" id="SSF53807">
    <property type="entry name" value="Helical backbone' metal receptor"/>
    <property type="match status" value="1"/>
</dbReference>